<evidence type="ECO:0000256" key="4">
    <source>
        <dbReference type="ARBA" id="ARBA00022540"/>
    </source>
</evidence>
<dbReference type="PROSITE" id="PS51363">
    <property type="entry name" value="W2"/>
    <property type="match status" value="1"/>
</dbReference>
<dbReference type="InterPro" id="IPR007570">
    <property type="entry name" value="Uncharacterised_Ycf23"/>
</dbReference>
<dbReference type="InterPro" id="IPR051956">
    <property type="entry name" value="eIF2B_epsilon"/>
</dbReference>
<dbReference type="CDD" id="cd04197">
    <property type="entry name" value="eIF-2B_epsilon_N"/>
    <property type="match status" value="1"/>
</dbReference>
<proteinExistence type="inferred from homology"/>
<comment type="caution">
    <text evidence="11">The sequence shown here is derived from an EMBL/GenBank/DDBJ whole genome shotgun (WGS) entry which is preliminary data.</text>
</comment>
<evidence type="ECO:0000256" key="3">
    <source>
        <dbReference type="ARBA" id="ARBA00022490"/>
    </source>
</evidence>
<evidence type="ECO:0000256" key="6">
    <source>
        <dbReference type="ARBA" id="ARBA00044144"/>
    </source>
</evidence>
<dbReference type="CDD" id="cd11558">
    <property type="entry name" value="W2_eIF2B_epsilon"/>
    <property type="match status" value="1"/>
</dbReference>
<dbReference type="SMART" id="SM00515">
    <property type="entry name" value="eIF5C"/>
    <property type="match status" value="1"/>
</dbReference>
<feature type="region of interest" description="Disordered" evidence="9">
    <location>
        <begin position="524"/>
        <end position="592"/>
    </location>
</feature>
<dbReference type="FunFam" id="3.90.550.10:FF:000106">
    <property type="entry name" value="Translation initiation factor eIF-2B subunit epsilon"/>
    <property type="match status" value="1"/>
</dbReference>
<dbReference type="EMBL" id="JBJQOH010000001">
    <property type="protein sequence ID" value="KAL3701479.1"/>
    <property type="molecule type" value="Genomic_DNA"/>
</dbReference>
<dbReference type="InterPro" id="IPR044123">
    <property type="entry name" value="W2_eIF2B_epsilon"/>
</dbReference>
<feature type="region of interest" description="Disordered" evidence="9">
    <location>
        <begin position="611"/>
        <end position="644"/>
    </location>
</feature>
<keyword evidence="4" id="KW-0396">Initiation factor</keyword>
<dbReference type="InterPro" id="IPR029044">
    <property type="entry name" value="Nucleotide-diphossugar_trans"/>
</dbReference>
<gene>
    <name evidence="11" type="ORF">R1sor_019501</name>
</gene>
<dbReference type="Pfam" id="PF04481">
    <property type="entry name" value="DUF561"/>
    <property type="match status" value="1"/>
</dbReference>
<dbReference type="SUPFAM" id="SSF51161">
    <property type="entry name" value="Trimeric LpxA-like enzymes"/>
    <property type="match status" value="1"/>
</dbReference>
<dbReference type="InterPro" id="IPR035543">
    <property type="entry name" value="eIF-2B_epsilon_N"/>
</dbReference>
<evidence type="ECO:0000256" key="8">
    <source>
        <dbReference type="ARBA" id="ARBA00046432"/>
    </source>
</evidence>
<feature type="domain" description="W2" evidence="10">
    <location>
        <begin position="640"/>
        <end position="815"/>
    </location>
</feature>
<dbReference type="FunFam" id="1.25.40.180:FF:000022">
    <property type="entry name" value="Translation initiation factor eIF-2B epsilon subunit"/>
    <property type="match status" value="1"/>
</dbReference>
<dbReference type="InterPro" id="IPR005835">
    <property type="entry name" value="NTP_transferase_dom"/>
</dbReference>
<dbReference type="Pfam" id="PF02020">
    <property type="entry name" value="W2"/>
    <property type="match status" value="1"/>
</dbReference>
<evidence type="ECO:0000313" key="12">
    <source>
        <dbReference type="Proteomes" id="UP001633002"/>
    </source>
</evidence>
<keyword evidence="3" id="KW-0963">Cytoplasm</keyword>
<evidence type="ECO:0000256" key="2">
    <source>
        <dbReference type="ARBA" id="ARBA00007878"/>
    </source>
</evidence>
<accession>A0ABD3IIX2</accession>
<evidence type="ECO:0000259" key="10">
    <source>
        <dbReference type="PROSITE" id="PS51363"/>
    </source>
</evidence>
<comment type="similarity">
    <text evidence="2">Belongs to the eIF-2B gamma/epsilon subunits family.</text>
</comment>
<reference evidence="11 12" key="1">
    <citation type="submission" date="2024-09" db="EMBL/GenBank/DDBJ databases">
        <title>Chromosome-scale assembly of Riccia sorocarpa.</title>
        <authorList>
            <person name="Paukszto L."/>
        </authorList>
    </citation>
    <scope>NUCLEOTIDE SEQUENCE [LARGE SCALE GENOMIC DNA]</scope>
    <source>
        <strain evidence="11">LP-2024</strain>
        <tissue evidence="11">Aerial parts of the thallus</tissue>
    </source>
</reference>
<dbReference type="InterPro" id="IPR016024">
    <property type="entry name" value="ARM-type_fold"/>
</dbReference>
<dbReference type="CDD" id="cd05787">
    <property type="entry name" value="LbH_eIF2B_epsilon"/>
    <property type="match status" value="1"/>
</dbReference>
<dbReference type="Pfam" id="PF00483">
    <property type="entry name" value="NTP_transferase"/>
    <property type="match status" value="1"/>
</dbReference>
<comment type="subunit">
    <text evidence="8">Component of the translation initiation factor 2B (eIF2B) complex which is a heterodecamer of two sets of five different subunits: alpha, beta, gamma, delta and epsilon. Subunits alpha, beta and delta comprise a regulatory subcomplex and subunits epsilon and gamma comprise a catalytic subcomplex. Within the complex, the hexameric regulatory complex resides at the center, with the two heterodimeric catalytic subcomplexes bound on opposite sides.</text>
</comment>
<organism evidence="11 12">
    <name type="scientific">Riccia sorocarpa</name>
    <dbReference type="NCBI Taxonomy" id="122646"/>
    <lineage>
        <taxon>Eukaryota</taxon>
        <taxon>Viridiplantae</taxon>
        <taxon>Streptophyta</taxon>
        <taxon>Embryophyta</taxon>
        <taxon>Marchantiophyta</taxon>
        <taxon>Marchantiopsida</taxon>
        <taxon>Marchantiidae</taxon>
        <taxon>Marchantiales</taxon>
        <taxon>Ricciaceae</taxon>
        <taxon>Riccia</taxon>
    </lineage>
</organism>
<dbReference type="AlphaFoldDB" id="A0ABD3IIX2"/>
<dbReference type="PANTHER" id="PTHR45887">
    <property type="entry name" value="TRANSLATION INITIATION FACTOR EIF-2B SUBUNIT EPSILON"/>
    <property type="match status" value="1"/>
</dbReference>
<dbReference type="Gene3D" id="2.160.10.10">
    <property type="entry name" value="Hexapeptide repeat proteins"/>
    <property type="match status" value="1"/>
</dbReference>
<comment type="subcellular location">
    <subcellularLocation>
        <location evidence="1">Cytoplasm</location>
        <location evidence="1">Cytosol</location>
    </subcellularLocation>
</comment>
<evidence type="ECO:0000256" key="1">
    <source>
        <dbReference type="ARBA" id="ARBA00004514"/>
    </source>
</evidence>
<evidence type="ECO:0000256" key="5">
    <source>
        <dbReference type="ARBA" id="ARBA00022917"/>
    </source>
</evidence>
<dbReference type="SUPFAM" id="SSF53448">
    <property type="entry name" value="Nucleotide-diphospho-sugar transferases"/>
    <property type="match status" value="1"/>
</dbReference>
<dbReference type="Proteomes" id="UP001633002">
    <property type="component" value="Unassembled WGS sequence"/>
</dbReference>
<dbReference type="InterPro" id="IPR011004">
    <property type="entry name" value="Trimer_LpxA-like_sf"/>
</dbReference>
<feature type="compositionally biased region" description="Acidic residues" evidence="9">
    <location>
        <begin position="630"/>
        <end position="644"/>
    </location>
</feature>
<dbReference type="Gene3D" id="3.90.550.10">
    <property type="entry name" value="Spore Coat Polysaccharide Biosynthesis Protein SpsA, Chain A"/>
    <property type="match status" value="1"/>
</dbReference>
<sequence length="819" mass="91142">MAAEKVYHNKGGAIHVDIACDVDLVRLALSLTSLPVLDLIKRTKKLMADVVLSVTVPHTLPLNEQICYHLATAGIGPALNKLNDRSHASGPEEYLGQAVLLADSFAQQFRPITDERPKVLLPLVNVPMIDYTLEWLASAGVEEVFVFCCAHAKQVTSHLEHSRWTSQSNFTVTPIESRDCVSAGDALRVIDQRGVVRGDFILISGDTVSNMSLKEVLKEHQERRKKDKLAVMTMVYRRCKPHPLIYQTRLGSEQLLLVVDPSTKQLLHYDSMKEAGGRESTKQQTLARQVVLERSLLADRPAVQLCSDVQDCYIDICSPEVLLLFTDNFDYQHLRRDFVRGLLSDEILGNKIHTYEIIGDYAARIDNLRAYDVVSKDIIHRWTYPMVPDIRFASPETGIKIGRSNIYKEDGLVLAPTTIIGPSTVVGSGTSISDNTIIRNSVIGRGCTIGSNVVIEGSHIWNNVTICDNVQIRHAVVCDGVNLKARAIIQPGVVLSFKVVIGEDFTVPAYSKISLVLQRHEEENSDEELEYAEAASGVAGSAPSPLYDGMNGSQADDGEETPQSPRWDPLQVGLGGAGCKWSTGQDDEWRHSVAPIPPEKIKEIVAREEEAELEDAARDMTTSSRKDNVEEQPDDDDDEDADEEDDSLFFDKEVEALFSRAVTGESSAENVVLEVDGLKLAYDRSFSDCAGAMFRALLNLAAQGPQTTSRELVQNTKQVLLQWGPLLRRFLKHQDDEMEVLLVFEEVCTEDRKEYAPVFASVLQELYDKDVISEEAIIAWASEKQHGDESDKIFVKQCERFIQWLQEASEEDDEGGEEA</sequence>
<dbReference type="PANTHER" id="PTHR45887:SF1">
    <property type="entry name" value="TRANSLATION INITIATION FACTOR EIF-2B SUBUNIT EPSILON"/>
    <property type="match status" value="1"/>
</dbReference>
<keyword evidence="12" id="KW-1185">Reference proteome</keyword>
<evidence type="ECO:0000256" key="7">
    <source>
        <dbReference type="ARBA" id="ARBA00044345"/>
    </source>
</evidence>
<dbReference type="SUPFAM" id="SSF48371">
    <property type="entry name" value="ARM repeat"/>
    <property type="match status" value="1"/>
</dbReference>
<dbReference type="Pfam" id="PF25084">
    <property type="entry name" value="LbH_EIF2B"/>
    <property type="match status" value="1"/>
</dbReference>
<evidence type="ECO:0000313" key="11">
    <source>
        <dbReference type="EMBL" id="KAL3701479.1"/>
    </source>
</evidence>
<dbReference type="GO" id="GO:0005829">
    <property type="term" value="C:cytosol"/>
    <property type="evidence" value="ECO:0007669"/>
    <property type="project" value="UniProtKB-SubCell"/>
</dbReference>
<dbReference type="InterPro" id="IPR003307">
    <property type="entry name" value="W2_domain"/>
</dbReference>
<dbReference type="GO" id="GO:0003743">
    <property type="term" value="F:translation initiation factor activity"/>
    <property type="evidence" value="ECO:0007669"/>
    <property type="project" value="UniProtKB-KW"/>
</dbReference>
<name>A0ABD3IIX2_9MARC</name>
<feature type="compositionally biased region" description="Low complexity" evidence="9">
    <location>
        <begin position="532"/>
        <end position="545"/>
    </location>
</feature>
<keyword evidence="5" id="KW-0648">Protein biosynthesis</keyword>
<dbReference type="InterPro" id="IPR056764">
    <property type="entry name" value="LbH_EIF2B3/5"/>
</dbReference>
<protein>
    <recommendedName>
        <fullName evidence="6">Translation initiation factor eIF2B subunit epsilon</fullName>
    </recommendedName>
    <alternativeName>
        <fullName evidence="7">eIF2B GDP-GTP exchange factor subunit epsilon</fullName>
    </alternativeName>
</protein>
<evidence type="ECO:0000256" key="9">
    <source>
        <dbReference type="SAM" id="MobiDB-lite"/>
    </source>
</evidence>
<dbReference type="Gene3D" id="1.25.40.180">
    <property type="match status" value="1"/>
</dbReference>